<organism evidence="2 3">
    <name type="scientific">Rhodococcus tukisamuensis</name>
    <dbReference type="NCBI Taxonomy" id="168276"/>
    <lineage>
        <taxon>Bacteria</taxon>
        <taxon>Bacillati</taxon>
        <taxon>Actinomycetota</taxon>
        <taxon>Actinomycetes</taxon>
        <taxon>Mycobacteriales</taxon>
        <taxon>Nocardiaceae</taxon>
        <taxon>Rhodococcus</taxon>
    </lineage>
</organism>
<dbReference type="InterPro" id="IPR012674">
    <property type="entry name" value="Calycin"/>
</dbReference>
<dbReference type="PANTHER" id="PTHR15854">
    <property type="entry name" value="THAP4 PROTEIN"/>
    <property type="match status" value="1"/>
</dbReference>
<keyword evidence="3" id="KW-1185">Reference proteome</keyword>
<evidence type="ECO:0000313" key="2">
    <source>
        <dbReference type="EMBL" id="SDE53152.1"/>
    </source>
</evidence>
<dbReference type="PANTHER" id="PTHR15854:SF4">
    <property type="entry name" value="PEROXYNITRITE ISOMERASE THAP4"/>
    <property type="match status" value="1"/>
</dbReference>
<name>A0A1G7DNS5_9NOCA</name>
<dbReference type="RefSeq" id="WP_072846784.1">
    <property type="nucleotide sequence ID" value="NZ_FNAB01000020.1"/>
</dbReference>
<feature type="domain" description="THAP4-like heme-binding" evidence="1">
    <location>
        <begin position="14"/>
        <end position="161"/>
    </location>
</feature>
<accession>A0A1G7DNS5</accession>
<dbReference type="InterPro" id="IPR045165">
    <property type="entry name" value="Nitrobindin"/>
</dbReference>
<evidence type="ECO:0000259" key="1">
    <source>
        <dbReference type="Pfam" id="PF08768"/>
    </source>
</evidence>
<dbReference type="Proteomes" id="UP000199417">
    <property type="component" value="Unassembled WGS sequence"/>
</dbReference>
<dbReference type="CDD" id="cd07828">
    <property type="entry name" value="lipocalin_heme-bd-THAP4-like"/>
    <property type="match status" value="1"/>
</dbReference>
<sequence length="162" mass="18147">MTDAEDRSTPPDPLGSLAPFAGRWVGGGYGHYPTIDDFSYEEEIEFTTTPGKPFLGYRSRTWSPGRERPMHTENGYLRRAAGEAVELLVSQPTGFVELHRGEVRDGVLELTQLTLSASPDAKPVHGLRRRLEVVGDVLTYDMWMSHAETPMTHHLQARLQRG</sequence>
<dbReference type="Pfam" id="PF08768">
    <property type="entry name" value="THAP4_heme-bd"/>
    <property type="match status" value="1"/>
</dbReference>
<proteinExistence type="predicted"/>
<dbReference type="EMBL" id="FNAB01000020">
    <property type="protein sequence ID" value="SDE53152.1"/>
    <property type="molecule type" value="Genomic_DNA"/>
</dbReference>
<dbReference type="AlphaFoldDB" id="A0A1G7DNS5"/>
<dbReference type="InterPro" id="IPR014878">
    <property type="entry name" value="THAP4-like_heme-bd"/>
</dbReference>
<dbReference type="Gene3D" id="2.40.128.20">
    <property type="match status" value="1"/>
</dbReference>
<dbReference type="SUPFAM" id="SSF50814">
    <property type="entry name" value="Lipocalins"/>
    <property type="match status" value="1"/>
</dbReference>
<gene>
    <name evidence="2" type="ORF">SAMN05444580_12024</name>
</gene>
<reference evidence="2 3" key="1">
    <citation type="submission" date="2016-10" db="EMBL/GenBank/DDBJ databases">
        <authorList>
            <person name="de Groot N.N."/>
        </authorList>
    </citation>
    <scope>NUCLEOTIDE SEQUENCE [LARGE SCALE GENOMIC DNA]</scope>
    <source>
        <strain evidence="2 3">JCM 11308</strain>
    </source>
</reference>
<protein>
    <recommendedName>
        <fullName evidence="1">THAP4-like heme-binding domain-containing protein</fullName>
    </recommendedName>
</protein>
<evidence type="ECO:0000313" key="3">
    <source>
        <dbReference type="Proteomes" id="UP000199417"/>
    </source>
</evidence>
<dbReference type="STRING" id="168276.SAMN05444580_12024"/>